<dbReference type="InterPro" id="IPR035994">
    <property type="entry name" value="Nucleoside_phosphorylase_sf"/>
</dbReference>
<dbReference type="GO" id="GO:0003824">
    <property type="term" value="F:catalytic activity"/>
    <property type="evidence" value="ECO:0007669"/>
    <property type="project" value="InterPro"/>
</dbReference>
<proteinExistence type="predicted"/>
<organism evidence="3 4">
    <name type="scientific">Elsinoe australis</name>
    <dbReference type="NCBI Taxonomy" id="40998"/>
    <lineage>
        <taxon>Eukaryota</taxon>
        <taxon>Fungi</taxon>
        <taxon>Dikarya</taxon>
        <taxon>Ascomycota</taxon>
        <taxon>Pezizomycotina</taxon>
        <taxon>Dothideomycetes</taxon>
        <taxon>Dothideomycetidae</taxon>
        <taxon>Myriangiales</taxon>
        <taxon>Elsinoaceae</taxon>
        <taxon>Elsinoe</taxon>
    </lineage>
</organism>
<evidence type="ECO:0000313" key="3">
    <source>
        <dbReference type="EMBL" id="TKX21116.1"/>
    </source>
</evidence>
<dbReference type="PANTHER" id="PTHR46082:SF6">
    <property type="entry name" value="AAA+ ATPASE DOMAIN-CONTAINING PROTEIN-RELATED"/>
    <property type="match status" value="1"/>
</dbReference>
<dbReference type="InterPro" id="IPR011990">
    <property type="entry name" value="TPR-like_helical_dom_sf"/>
</dbReference>
<feature type="compositionally biased region" description="Basic and acidic residues" evidence="1">
    <location>
        <begin position="395"/>
        <end position="408"/>
    </location>
</feature>
<sequence>MAPERPKRRSDFTIAIICALPLEANAVHNVLDELYDEDFGSAPGDVNSYSTGFIAEHNIVITHLPEMGTISAARAATSLASSFGNIKLAIVAGICGGIPDPAGHERPIHLGDLVVSSGIVQYDFGRQYPGAFERKRAPEDVPGRAGLKIRSNLARLQTDVYRNKFRHDMSSLLVSMRERTEGRDASRWSYPGLQKDLLYESTYLHKCHDKDIAQCTVCSSGDGNICNKAIRLTCRQLACDDTRTVVRTPRGDSMPSSEESIHQPDVHIGIVGCANTVMKSSSHRDAVAADCGAIALEMEGVGFWDSFNCIVVKGVCDYADSHKSKDWQSYAAAVGAAGTKALLKQWTYSARSHEPGLPISPRSINQEEILSAPQPSSSDRNPSRTDQTNGNVSRESIRTGIPDDFKGDDRATGDMFDLVRMISMMAEDPIPTYAFRKVWLEINCRCPRHGRDPRLSRWHKDKLVDLVAINMKPDNVESLRFDDTRFDKAARLLTRHFRGVSYDGATIQIRREAWNLPEIQLSLVGSDLNNWMAATVFMLSFFARPGSIVGHSWISLSREKSHLKRLADFDVVDSLPSKEDGQLSDELFELCHLLVLNLIEAELYQSAIHFADRLRTTQNDVWRTSVLQALLAQADFAFGNVRDTVDIMEAAISGCKRCSHPGHIRYLEGQHAVMLFKTGRKTEAVSKLEALVKHVQSTSSSRSVISKAWGSETHYVLALARAYTRNRQYREARKVLTMCTEDYHEYRCPLQGGTRTDLGDIIGQPYSKMESDEIRAMINLETGNAALAIPVFRALVEKKSQYLDGQSLWLENTNYLLSQAYSKTGNRRESKRLREKVVRAYDKLLLPHHPNRLRAEIQEVKFLLKDSHHREAGKRLAAVVEKANANLQDYF</sequence>
<evidence type="ECO:0000259" key="2">
    <source>
        <dbReference type="Pfam" id="PF01048"/>
    </source>
</evidence>
<dbReference type="PANTHER" id="PTHR46082">
    <property type="entry name" value="ATP/GTP-BINDING PROTEIN-RELATED"/>
    <property type="match status" value="1"/>
</dbReference>
<name>A0A4U7AXA3_9PEZI</name>
<dbReference type="Pfam" id="PF01048">
    <property type="entry name" value="PNP_UDP_1"/>
    <property type="match status" value="1"/>
</dbReference>
<reference evidence="3 4" key="1">
    <citation type="submission" date="2018-02" db="EMBL/GenBank/DDBJ databases">
        <title>Draft genome sequences of Elsinoe sp., causing black scab on jojoba.</title>
        <authorList>
            <person name="Stodart B."/>
            <person name="Jeffress S."/>
            <person name="Ash G."/>
            <person name="Arun Chinnappa K."/>
        </authorList>
    </citation>
    <scope>NUCLEOTIDE SEQUENCE [LARGE SCALE GENOMIC DNA]</scope>
    <source>
        <strain evidence="3 4">Hillstone_2</strain>
    </source>
</reference>
<evidence type="ECO:0000313" key="4">
    <source>
        <dbReference type="Proteomes" id="UP000308133"/>
    </source>
</evidence>
<dbReference type="Gene3D" id="1.25.40.10">
    <property type="entry name" value="Tetratricopeptide repeat domain"/>
    <property type="match status" value="1"/>
</dbReference>
<dbReference type="Gene3D" id="3.40.50.1580">
    <property type="entry name" value="Nucleoside phosphorylase domain"/>
    <property type="match status" value="1"/>
</dbReference>
<dbReference type="EMBL" id="PTQR01000082">
    <property type="protein sequence ID" value="TKX21116.1"/>
    <property type="molecule type" value="Genomic_DNA"/>
</dbReference>
<dbReference type="InterPro" id="IPR053137">
    <property type="entry name" value="NLR-like"/>
</dbReference>
<evidence type="ECO:0000256" key="1">
    <source>
        <dbReference type="SAM" id="MobiDB-lite"/>
    </source>
</evidence>
<gene>
    <name evidence="3" type="ORF">C1H76_6657</name>
</gene>
<dbReference type="AlphaFoldDB" id="A0A4U7AXA3"/>
<dbReference type="SUPFAM" id="SSF53167">
    <property type="entry name" value="Purine and uridine phosphorylases"/>
    <property type="match status" value="1"/>
</dbReference>
<dbReference type="GO" id="GO:0009116">
    <property type="term" value="P:nucleoside metabolic process"/>
    <property type="evidence" value="ECO:0007669"/>
    <property type="project" value="InterPro"/>
</dbReference>
<feature type="region of interest" description="Disordered" evidence="1">
    <location>
        <begin position="371"/>
        <end position="408"/>
    </location>
</feature>
<accession>A0A4U7AXA3</accession>
<dbReference type="Proteomes" id="UP000308133">
    <property type="component" value="Unassembled WGS sequence"/>
</dbReference>
<feature type="domain" description="Nucleoside phosphorylase" evidence="2">
    <location>
        <begin position="13"/>
        <end position="134"/>
    </location>
</feature>
<feature type="compositionally biased region" description="Polar residues" evidence="1">
    <location>
        <begin position="371"/>
        <end position="394"/>
    </location>
</feature>
<comment type="caution">
    <text evidence="3">The sequence shown here is derived from an EMBL/GenBank/DDBJ whole genome shotgun (WGS) entry which is preliminary data.</text>
</comment>
<dbReference type="InterPro" id="IPR000845">
    <property type="entry name" value="Nucleoside_phosphorylase_d"/>
</dbReference>
<protein>
    <submittedName>
        <fullName evidence="3">Phosphorylase-like protein 7</fullName>
    </submittedName>
</protein>